<evidence type="ECO:0000256" key="4">
    <source>
        <dbReference type="PROSITE-ProRule" id="PRU00042"/>
    </source>
</evidence>
<dbReference type="eggNOG" id="KOG1721">
    <property type="taxonomic scope" value="Eukaryota"/>
</dbReference>
<dbReference type="GO" id="GO:0008270">
    <property type="term" value="F:zinc ion binding"/>
    <property type="evidence" value="ECO:0007669"/>
    <property type="project" value="UniProtKB-KW"/>
</dbReference>
<evidence type="ECO:0000256" key="1">
    <source>
        <dbReference type="ARBA" id="ARBA00022723"/>
    </source>
</evidence>
<dbReference type="PANTHER" id="PTHR23235">
    <property type="entry name" value="KRUEPPEL-LIKE TRANSCRIPTION FACTOR"/>
    <property type="match status" value="1"/>
</dbReference>
<reference evidence="8" key="1">
    <citation type="journal article" date="2012" name="PLoS Genet.">
        <title>The genomes of the fungal plant pathogens Cladosporium fulvum and Dothistroma septosporum reveal adaptation to different hosts and lifestyles but also signatures of common ancestry.</title>
        <authorList>
            <person name="de Wit P.J.G.M."/>
            <person name="van der Burgt A."/>
            <person name="Oekmen B."/>
            <person name="Stergiopoulos I."/>
            <person name="Abd-Elsalam K.A."/>
            <person name="Aerts A.L."/>
            <person name="Bahkali A.H."/>
            <person name="Beenen H.G."/>
            <person name="Chettri P."/>
            <person name="Cox M.P."/>
            <person name="Datema E."/>
            <person name="de Vries R.P."/>
            <person name="Dhillon B."/>
            <person name="Ganley A.R."/>
            <person name="Griffiths S.A."/>
            <person name="Guo Y."/>
            <person name="Hamelin R.C."/>
            <person name="Henrissat B."/>
            <person name="Kabir M.S."/>
            <person name="Jashni M.K."/>
            <person name="Kema G."/>
            <person name="Klaubauf S."/>
            <person name="Lapidus A."/>
            <person name="Levasseur A."/>
            <person name="Lindquist E."/>
            <person name="Mehrabi R."/>
            <person name="Ohm R.A."/>
            <person name="Owen T.J."/>
            <person name="Salamov A."/>
            <person name="Schwelm A."/>
            <person name="Schijlen E."/>
            <person name="Sun H."/>
            <person name="van den Burg H.A."/>
            <person name="van Ham R.C.H.J."/>
            <person name="Zhang S."/>
            <person name="Goodwin S.B."/>
            <person name="Grigoriev I.V."/>
            <person name="Collemare J."/>
            <person name="Bradshaw R.E."/>
        </authorList>
    </citation>
    <scope>NUCLEOTIDE SEQUENCE [LARGE SCALE GENOMIC DNA]</scope>
    <source>
        <strain evidence="8">NZE10 / CBS 128990</strain>
    </source>
</reference>
<feature type="domain" description="C2H2-type" evidence="6">
    <location>
        <begin position="112"/>
        <end position="136"/>
    </location>
</feature>
<evidence type="ECO:0000313" key="7">
    <source>
        <dbReference type="EMBL" id="EME49263.1"/>
    </source>
</evidence>
<dbReference type="Proteomes" id="UP000016933">
    <property type="component" value="Unassembled WGS sequence"/>
</dbReference>
<dbReference type="PROSITE" id="PS00028">
    <property type="entry name" value="ZINC_FINGER_C2H2_1"/>
    <property type="match status" value="2"/>
</dbReference>
<evidence type="ECO:0000313" key="8">
    <source>
        <dbReference type="Proteomes" id="UP000016933"/>
    </source>
</evidence>
<dbReference type="STRING" id="675120.N1Q1X8"/>
<dbReference type="Gene3D" id="3.30.160.60">
    <property type="entry name" value="Classic Zinc Finger"/>
    <property type="match status" value="1"/>
</dbReference>
<keyword evidence="1" id="KW-0479">Metal-binding</keyword>
<proteinExistence type="predicted"/>
<dbReference type="SUPFAM" id="SSF57667">
    <property type="entry name" value="beta-beta-alpha zinc fingers"/>
    <property type="match status" value="1"/>
</dbReference>
<name>N1Q1X8_DOTSN</name>
<dbReference type="AlphaFoldDB" id="N1Q1X8"/>
<dbReference type="HOGENOM" id="CLU_973250_0_0_1"/>
<dbReference type="InterPro" id="IPR036236">
    <property type="entry name" value="Znf_C2H2_sf"/>
</dbReference>
<accession>N1Q1X8</accession>
<feature type="region of interest" description="Disordered" evidence="5">
    <location>
        <begin position="206"/>
        <end position="245"/>
    </location>
</feature>
<sequence>MSNEYILDSHLSSAELTYGDVQSPADTVYHDSEWAYADAAFWEPYACQPDSTTFLGSYSPRCGPALASNTPDIWTEFASPVYSVSPDECMSPATPVMETSRSSRSTQRRDRHRCKECDSRFLTASSLETHARDLFHKTFVCSEPGCDKSYCRMDLYTRHKKDHKPSKMHFCDHCPRNRAKSFKRKDHLTQHVRNCHRKLSSFHDASDLNDPRRTLDQESTYSRPFHDSDEDNSSVPRLMGHRRDISSNTDNIFSALDTRNLLHEMMRRQSEQSTVLRRLEQRLEGR</sequence>
<dbReference type="InterPro" id="IPR013087">
    <property type="entry name" value="Znf_C2H2_type"/>
</dbReference>
<keyword evidence="8" id="KW-1185">Reference proteome</keyword>
<keyword evidence="2 4" id="KW-0863">Zinc-finger</keyword>
<evidence type="ECO:0000256" key="3">
    <source>
        <dbReference type="ARBA" id="ARBA00022833"/>
    </source>
</evidence>
<feature type="domain" description="C2H2-type" evidence="6">
    <location>
        <begin position="139"/>
        <end position="168"/>
    </location>
</feature>
<dbReference type="SMART" id="SM00355">
    <property type="entry name" value="ZnF_C2H2"/>
    <property type="match status" value="3"/>
</dbReference>
<feature type="compositionally biased region" description="Basic and acidic residues" evidence="5">
    <location>
        <begin position="206"/>
        <end position="216"/>
    </location>
</feature>
<organism evidence="7 8">
    <name type="scientific">Dothistroma septosporum (strain NZE10 / CBS 128990)</name>
    <name type="common">Red band needle blight fungus</name>
    <name type="synonym">Mycosphaerella pini</name>
    <dbReference type="NCBI Taxonomy" id="675120"/>
    <lineage>
        <taxon>Eukaryota</taxon>
        <taxon>Fungi</taxon>
        <taxon>Dikarya</taxon>
        <taxon>Ascomycota</taxon>
        <taxon>Pezizomycotina</taxon>
        <taxon>Dothideomycetes</taxon>
        <taxon>Dothideomycetidae</taxon>
        <taxon>Mycosphaerellales</taxon>
        <taxon>Mycosphaerellaceae</taxon>
        <taxon>Dothistroma</taxon>
    </lineage>
</organism>
<dbReference type="EMBL" id="KB446535">
    <property type="protein sequence ID" value="EME49263.1"/>
    <property type="molecule type" value="Genomic_DNA"/>
</dbReference>
<dbReference type="OrthoDB" id="3822493at2759"/>
<evidence type="ECO:0000256" key="2">
    <source>
        <dbReference type="ARBA" id="ARBA00022771"/>
    </source>
</evidence>
<evidence type="ECO:0000256" key="5">
    <source>
        <dbReference type="SAM" id="MobiDB-lite"/>
    </source>
</evidence>
<evidence type="ECO:0000259" key="6">
    <source>
        <dbReference type="PROSITE" id="PS50157"/>
    </source>
</evidence>
<keyword evidence="3" id="KW-0862">Zinc</keyword>
<dbReference type="GO" id="GO:0000981">
    <property type="term" value="F:DNA-binding transcription factor activity, RNA polymerase II-specific"/>
    <property type="evidence" value="ECO:0007669"/>
    <property type="project" value="TreeGrafter"/>
</dbReference>
<protein>
    <recommendedName>
        <fullName evidence="6">C2H2-type domain-containing protein</fullName>
    </recommendedName>
</protein>
<dbReference type="GO" id="GO:0000978">
    <property type="term" value="F:RNA polymerase II cis-regulatory region sequence-specific DNA binding"/>
    <property type="evidence" value="ECO:0007669"/>
    <property type="project" value="TreeGrafter"/>
</dbReference>
<dbReference type="PROSITE" id="PS50157">
    <property type="entry name" value="ZINC_FINGER_C2H2_2"/>
    <property type="match status" value="2"/>
</dbReference>
<reference evidence="7 8" key="2">
    <citation type="journal article" date="2012" name="PLoS Pathog.">
        <title>Diverse lifestyles and strategies of plant pathogenesis encoded in the genomes of eighteen Dothideomycetes fungi.</title>
        <authorList>
            <person name="Ohm R.A."/>
            <person name="Feau N."/>
            <person name="Henrissat B."/>
            <person name="Schoch C.L."/>
            <person name="Horwitz B.A."/>
            <person name="Barry K.W."/>
            <person name="Condon B.J."/>
            <person name="Copeland A.C."/>
            <person name="Dhillon B."/>
            <person name="Glaser F."/>
            <person name="Hesse C.N."/>
            <person name="Kosti I."/>
            <person name="LaButti K."/>
            <person name="Lindquist E.A."/>
            <person name="Lucas S."/>
            <person name="Salamov A.A."/>
            <person name="Bradshaw R.E."/>
            <person name="Ciuffetti L."/>
            <person name="Hamelin R.C."/>
            <person name="Kema G.H.J."/>
            <person name="Lawrence C."/>
            <person name="Scott J.A."/>
            <person name="Spatafora J.W."/>
            <person name="Turgeon B.G."/>
            <person name="de Wit P.J.G.M."/>
            <person name="Zhong S."/>
            <person name="Goodwin S.B."/>
            <person name="Grigoriev I.V."/>
        </authorList>
    </citation>
    <scope>NUCLEOTIDE SEQUENCE [LARGE SCALE GENOMIC DNA]</scope>
    <source>
        <strain evidence="8">NZE10 / CBS 128990</strain>
    </source>
</reference>
<gene>
    <name evidence="7" type="ORF">DOTSEDRAFT_68136</name>
</gene>
<dbReference type="PANTHER" id="PTHR23235:SF120">
    <property type="entry name" value="KRUPPEL-LIKE FACTOR 15"/>
    <property type="match status" value="1"/>
</dbReference>